<feature type="transmembrane region" description="Helical" evidence="6">
    <location>
        <begin position="279"/>
        <end position="297"/>
    </location>
</feature>
<dbReference type="Proteomes" id="UP000183954">
    <property type="component" value="Unassembled WGS sequence"/>
</dbReference>
<feature type="transmembrane region" description="Helical" evidence="6">
    <location>
        <begin position="82"/>
        <end position="109"/>
    </location>
</feature>
<dbReference type="PROSITE" id="PS50850">
    <property type="entry name" value="MFS"/>
    <property type="match status" value="1"/>
</dbReference>
<accession>A0A1M5ZM23</accession>
<keyword evidence="3 6" id="KW-0812">Transmembrane</keyword>
<feature type="transmembrane region" description="Helical" evidence="6">
    <location>
        <begin position="216"/>
        <end position="237"/>
    </location>
</feature>
<keyword evidence="2" id="KW-0813">Transport</keyword>
<name>A0A1M5ZM23_9FIRM</name>
<feature type="transmembrane region" description="Helical" evidence="6">
    <location>
        <begin position="50"/>
        <end position="70"/>
    </location>
</feature>
<dbReference type="PANTHER" id="PTHR23531:SF1">
    <property type="entry name" value="QUINOLENE RESISTANCE PROTEIN NORA"/>
    <property type="match status" value="1"/>
</dbReference>
<feature type="transmembrane region" description="Helical" evidence="6">
    <location>
        <begin position="141"/>
        <end position="163"/>
    </location>
</feature>
<sequence length="393" mass="42422">MSRANSLANDRIWNKTFFLILSVSFLMFLSMYMLLPTLPLYAQTLGGNETIAGTIVGIFTLSAVLVRPWFGNLLDRKGRRIILIIGVSIFLVSVLAYNFAFTILSLLALRIVHGIGWGASTTATGTMASDVIPASRRAEGMGYYGIAATIAMSLGPALGLYLIKYSNYSVLFTSSAILASLGLVGSFFINYEIPRIKTQTENKSPVVKGVILEKTALPPALVLFFITLTYGGIITFLPLYADSRGVKNIGIFFTVYALVLLFSRPLIGKLADRYGVRKFLVPGILLIGIALLLLVKASSLPMFLLVAVVYGLGFGTVQPILNALVISLSPPERRGAANATFAVAMDLGIGLGAVALGFLAQKTSYVYMYGSSAIFALFALVMYYALLRKKLPL</sequence>
<feature type="transmembrane region" description="Helical" evidence="6">
    <location>
        <begin position="115"/>
        <end position="134"/>
    </location>
</feature>
<dbReference type="PANTHER" id="PTHR23531">
    <property type="entry name" value="QUINOLENE RESISTANCE PROTEIN NORA"/>
    <property type="match status" value="1"/>
</dbReference>
<feature type="transmembrane region" description="Helical" evidence="6">
    <location>
        <begin position="337"/>
        <end position="360"/>
    </location>
</feature>
<dbReference type="CDD" id="cd17489">
    <property type="entry name" value="MFS_YfcJ_like"/>
    <property type="match status" value="1"/>
</dbReference>
<dbReference type="InterPro" id="IPR020846">
    <property type="entry name" value="MFS_dom"/>
</dbReference>
<dbReference type="AlphaFoldDB" id="A0A1M5ZM23"/>
<organism evidence="8 9">
    <name type="scientific">Desulfosporosinus lacus DSM 15449</name>
    <dbReference type="NCBI Taxonomy" id="1121420"/>
    <lineage>
        <taxon>Bacteria</taxon>
        <taxon>Bacillati</taxon>
        <taxon>Bacillota</taxon>
        <taxon>Clostridia</taxon>
        <taxon>Eubacteriales</taxon>
        <taxon>Desulfitobacteriaceae</taxon>
        <taxon>Desulfosporosinus</taxon>
    </lineage>
</organism>
<evidence type="ECO:0000256" key="4">
    <source>
        <dbReference type="ARBA" id="ARBA00022989"/>
    </source>
</evidence>
<feature type="transmembrane region" description="Helical" evidence="6">
    <location>
        <begin position="303"/>
        <end position="325"/>
    </location>
</feature>
<feature type="transmembrane region" description="Helical" evidence="6">
    <location>
        <begin position="169"/>
        <end position="189"/>
    </location>
</feature>
<dbReference type="InterPro" id="IPR011701">
    <property type="entry name" value="MFS"/>
</dbReference>
<feature type="transmembrane region" description="Helical" evidence="6">
    <location>
        <begin position="12"/>
        <end position="35"/>
    </location>
</feature>
<feature type="transmembrane region" description="Helical" evidence="6">
    <location>
        <begin position="366"/>
        <end position="387"/>
    </location>
</feature>
<evidence type="ECO:0000256" key="3">
    <source>
        <dbReference type="ARBA" id="ARBA00022692"/>
    </source>
</evidence>
<keyword evidence="5 6" id="KW-0472">Membrane</keyword>
<gene>
    <name evidence="8" type="ORF">SAMN02746098_03400</name>
</gene>
<feature type="transmembrane region" description="Helical" evidence="6">
    <location>
        <begin position="249"/>
        <end position="267"/>
    </location>
</feature>
<keyword evidence="9" id="KW-1185">Reference proteome</keyword>
<evidence type="ECO:0000313" key="9">
    <source>
        <dbReference type="Proteomes" id="UP000183954"/>
    </source>
</evidence>
<proteinExistence type="predicted"/>
<dbReference type="EMBL" id="FQXJ01000013">
    <property type="protein sequence ID" value="SHI25280.1"/>
    <property type="molecule type" value="Genomic_DNA"/>
</dbReference>
<dbReference type="Gene3D" id="1.20.1250.20">
    <property type="entry name" value="MFS general substrate transporter like domains"/>
    <property type="match status" value="2"/>
</dbReference>
<evidence type="ECO:0000256" key="6">
    <source>
        <dbReference type="SAM" id="Phobius"/>
    </source>
</evidence>
<evidence type="ECO:0000256" key="2">
    <source>
        <dbReference type="ARBA" id="ARBA00022448"/>
    </source>
</evidence>
<dbReference type="GO" id="GO:0022857">
    <property type="term" value="F:transmembrane transporter activity"/>
    <property type="evidence" value="ECO:0007669"/>
    <property type="project" value="InterPro"/>
</dbReference>
<evidence type="ECO:0000256" key="5">
    <source>
        <dbReference type="ARBA" id="ARBA00023136"/>
    </source>
</evidence>
<keyword evidence="4 6" id="KW-1133">Transmembrane helix</keyword>
<evidence type="ECO:0000256" key="1">
    <source>
        <dbReference type="ARBA" id="ARBA00004651"/>
    </source>
</evidence>
<feature type="domain" description="Major facilitator superfamily (MFS) profile" evidence="7">
    <location>
        <begin position="16"/>
        <end position="393"/>
    </location>
</feature>
<dbReference type="RefSeq" id="WP_073030906.1">
    <property type="nucleotide sequence ID" value="NZ_FQXJ01000013.1"/>
</dbReference>
<evidence type="ECO:0000259" key="7">
    <source>
        <dbReference type="PROSITE" id="PS50850"/>
    </source>
</evidence>
<evidence type="ECO:0000313" key="8">
    <source>
        <dbReference type="EMBL" id="SHI25280.1"/>
    </source>
</evidence>
<dbReference type="InterPro" id="IPR052714">
    <property type="entry name" value="MFS_Exporter"/>
</dbReference>
<dbReference type="OrthoDB" id="9814001at2"/>
<dbReference type="GO" id="GO:0005886">
    <property type="term" value="C:plasma membrane"/>
    <property type="evidence" value="ECO:0007669"/>
    <property type="project" value="UniProtKB-SubCell"/>
</dbReference>
<dbReference type="Pfam" id="PF07690">
    <property type="entry name" value="MFS_1"/>
    <property type="match status" value="2"/>
</dbReference>
<dbReference type="InterPro" id="IPR036259">
    <property type="entry name" value="MFS_trans_sf"/>
</dbReference>
<protein>
    <submittedName>
        <fullName evidence="8">Predicted arabinose efflux permease, MFS family</fullName>
    </submittedName>
</protein>
<comment type="subcellular location">
    <subcellularLocation>
        <location evidence="1">Cell membrane</location>
        <topology evidence="1">Multi-pass membrane protein</topology>
    </subcellularLocation>
</comment>
<reference evidence="9" key="1">
    <citation type="submission" date="2016-11" db="EMBL/GenBank/DDBJ databases">
        <authorList>
            <person name="Varghese N."/>
            <person name="Submissions S."/>
        </authorList>
    </citation>
    <scope>NUCLEOTIDE SEQUENCE [LARGE SCALE GENOMIC DNA]</scope>
    <source>
        <strain evidence="9">DSM 15449</strain>
    </source>
</reference>
<dbReference type="SUPFAM" id="SSF103473">
    <property type="entry name" value="MFS general substrate transporter"/>
    <property type="match status" value="1"/>
</dbReference>
<dbReference type="STRING" id="1121420.SAMN02746098_03400"/>